<feature type="domain" description="DUF4031" evidence="1">
    <location>
        <begin position="3"/>
        <end position="77"/>
    </location>
</feature>
<name>A0ABW1SXX6_9ACTN</name>
<dbReference type="Pfam" id="PF13223">
    <property type="entry name" value="DUF4031"/>
    <property type="match status" value="1"/>
</dbReference>
<evidence type="ECO:0000313" key="3">
    <source>
        <dbReference type="Proteomes" id="UP001596138"/>
    </source>
</evidence>
<evidence type="ECO:0000259" key="1">
    <source>
        <dbReference type="Pfam" id="PF13223"/>
    </source>
</evidence>
<dbReference type="Proteomes" id="UP001596138">
    <property type="component" value="Unassembled WGS sequence"/>
</dbReference>
<organism evidence="2 3">
    <name type="scientific">Longivirga aurantiaca</name>
    <dbReference type="NCBI Taxonomy" id="1837743"/>
    <lineage>
        <taxon>Bacteria</taxon>
        <taxon>Bacillati</taxon>
        <taxon>Actinomycetota</taxon>
        <taxon>Actinomycetes</taxon>
        <taxon>Sporichthyales</taxon>
        <taxon>Sporichthyaceae</taxon>
        <taxon>Longivirga</taxon>
    </lineage>
</organism>
<sequence length="91" mass="10433">MAILIDPPKWWHRERWWGHMVSDVSYDELHSFAEGLGVPRRGFERDHYDIPEHLHPLALEAGAELVTSRDLVARLTAAGLRRPKSGPRAEV</sequence>
<proteinExistence type="predicted"/>
<gene>
    <name evidence="2" type="ORF">ACFQGU_03235</name>
</gene>
<dbReference type="RefSeq" id="WP_386763907.1">
    <property type="nucleotide sequence ID" value="NZ_JBHSTI010000002.1"/>
</dbReference>
<dbReference type="EMBL" id="JBHSTI010000002">
    <property type="protein sequence ID" value="MFC6236877.1"/>
    <property type="molecule type" value="Genomic_DNA"/>
</dbReference>
<protein>
    <submittedName>
        <fullName evidence="2">DUF4031 domain-containing protein</fullName>
    </submittedName>
</protein>
<reference evidence="3" key="1">
    <citation type="journal article" date="2019" name="Int. J. Syst. Evol. Microbiol.">
        <title>The Global Catalogue of Microorganisms (GCM) 10K type strain sequencing project: providing services to taxonomists for standard genome sequencing and annotation.</title>
        <authorList>
            <consortium name="The Broad Institute Genomics Platform"/>
            <consortium name="The Broad Institute Genome Sequencing Center for Infectious Disease"/>
            <person name="Wu L."/>
            <person name="Ma J."/>
        </authorList>
    </citation>
    <scope>NUCLEOTIDE SEQUENCE [LARGE SCALE GENOMIC DNA]</scope>
    <source>
        <strain evidence="3">CGMCC 4.7317</strain>
    </source>
</reference>
<comment type="caution">
    <text evidence="2">The sequence shown here is derived from an EMBL/GenBank/DDBJ whole genome shotgun (WGS) entry which is preliminary data.</text>
</comment>
<dbReference type="InterPro" id="IPR025109">
    <property type="entry name" value="DUF4031"/>
</dbReference>
<accession>A0ABW1SXX6</accession>
<evidence type="ECO:0000313" key="2">
    <source>
        <dbReference type="EMBL" id="MFC6236877.1"/>
    </source>
</evidence>
<keyword evidence="3" id="KW-1185">Reference proteome</keyword>